<reference evidence="1" key="1">
    <citation type="submission" date="2018-05" db="EMBL/GenBank/DDBJ databases">
        <authorList>
            <person name="Lanie J.A."/>
            <person name="Ng W.-L."/>
            <person name="Kazmierczak K.M."/>
            <person name="Andrzejewski T.M."/>
            <person name="Davidsen T.M."/>
            <person name="Wayne K.J."/>
            <person name="Tettelin H."/>
            <person name="Glass J.I."/>
            <person name="Rusch D."/>
            <person name="Podicherti R."/>
            <person name="Tsui H.-C.T."/>
            <person name="Winkler M.E."/>
        </authorList>
    </citation>
    <scope>NUCLEOTIDE SEQUENCE</scope>
</reference>
<dbReference type="EMBL" id="UINC01139306">
    <property type="protein sequence ID" value="SVD25767.1"/>
    <property type="molecule type" value="Genomic_DNA"/>
</dbReference>
<dbReference type="SUPFAM" id="SSF48208">
    <property type="entry name" value="Six-hairpin glycosidases"/>
    <property type="match status" value="1"/>
</dbReference>
<sequence>ARGLLRQRQERVGRITAGPELGDSLPDHVARSLAGAYDAINGGFGQEPKFPNGPILQYLVYLARTTGEDFYRSMLVKSLDNMSSGPLYDAEEGGFFRNTGNADWTDPQREKLLEDNVILAQVYLDACSILDREDYRQVASQTIDYIMASLFDKAIPGFRGSQGAHSDYFDLPASSRMEQNRPAVDPSCYCNGNAQAVSLLLDAAWRLGRPELTATALAVLDKLDSAAQAGQLSHVYDGSAVDDGLSFLLDWAALLTALVDAHGCTGKEQYLDRAKAAVTEILDRFYDETGGGFFDIES</sequence>
<protein>
    <recommendedName>
        <fullName evidence="2">Thioredoxin domain-containing protein</fullName>
    </recommendedName>
</protein>
<gene>
    <name evidence="1" type="ORF">METZ01_LOCUS378621</name>
</gene>
<dbReference type="InterPro" id="IPR008928">
    <property type="entry name" value="6-hairpin_glycosidase_sf"/>
</dbReference>
<dbReference type="PANTHER" id="PTHR42899">
    <property type="entry name" value="SPERMATOGENESIS-ASSOCIATED PROTEIN 20"/>
    <property type="match status" value="1"/>
</dbReference>
<evidence type="ECO:0000313" key="1">
    <source>
        <dbReference type="EMBL" id="SVD25767.1"/>
    </source>
</evidence>
<proteinExistence type="predicted"/>
<accession>A0A382TVV0</accession>
<dbReference type="PANTHER" id="PTHR42899:SF1">
    <property type="entry name" value="SPERMATOGENESIS-ASSOCIATED PROTEIN 20"/>
    <property type="match status" value="1"/>
</dbReference>
<dbReference type="Gene3D" id="1.50.10.10">
    <property type="match status" value="1"/>
</dbReference>
<dbReference type="GO" id="GO:0005975">
    <property type="term" value="P:carbohydrate metabolic process"/>
    <property type="evidence" value="ECO:0007669"/>
    <property type="project" value="InterPro"/>
</dbReference>
<dbReference type="InterPro" id="IPR024705">
    <property type="entry name" value="Ssp411"/>
</dbReference>
<dbReference type="AlphaFoldDB" id="A0A382TVV0"/>
<dbReference type="InterPro" id="IPR012341">
    <property type="entry name" value="6hp_glycosidase-like_sf"/>
</dbReference>
<feature type="non-terminal residue" evidence="1">
    <location>
        <position position="1"/>
    </location>
</feature>
<feature type="non-terminal residue" evidence="1">
    <location>
        <position position="298"/>
    </location>
</feature>
<evidence type="ECO:0008006" key="2">
    <source>
        <dbReference type="Google" id="ProtNLM"/>
    </source>
</evidence>
<organism evidence="1">
    <name type="scientific">marine metagenome</name>
    <dbReference type="NCBI Taxonomy" id="408172"/>
    <lineage>
        <taxon>unclassified sequences</taxon>
        <taxon>metagenomes</taxon>
        <taxon>ecological metagenomes</taxon>
    </lineage>
</organism>
<name>A0A382TVV0_9ZZZZ</name>